<name>A0A445CM71_ARAHY</name>
<dbReference type="Pfam" id="PF08268">
    <property type="entry name" value="FBA_3"/>
    <property type="match status" value="1"/>
</dbReference>
<feature type="domain" description="F-box associated beta-propeller type 3" evidence="1">
    <location>
        <begin position="37"/>
        <end position="122"/>
    </location>
</feature>
<accession>A0A445CM71</accession>
<evidence type="ECO:0000313" key="3">
    <source>
        <dbReference type="Proteomes" id="UP000289738"/>
    </source>
</evidence>
<dbReference type="Proteomes" id="UP000289738">
    <property type="component" value="Chromosome A06"/>
</dbReference>
<protein>
    <recommendedName>
        <fullName evidence="1">F-box associated beta-propeller type 3 domain-containing protein</fullName>
    </recommendedName>
</protein>
<dbReference type="EMBL" id="SDMP01000006">
    <property type="protein sequence ID" value="RYR52017.1"/>
    <property type="molecule type" value="Genomic_DNA"/>
</dbReference>
<proteinExistence type="predicted"/>
<organism evidence="2 3">
    <name type="scientific">Arachis hypogaea</name>
    <name type="common">Peanut</name>
    <dbReference type="NCBI Taxonomy" id="3818"/>
    <lineage>
        <taxon>Eukaryota</taxon>
        <taxon>Viridiplantae</taxon>
        <taxon>Streptophyta</taxon>
        <taxon>Embryophyta</taxon>
        <taxon>Tracheophyta</taxon>
        <taxon>Spermatophyta</taxon>
        <taxon>Magnoliopsida</taxon>
        <taxon>eudicotyledons</taxon>
        <taxon>Gunneridae</taxon>
        <taxon>Pentapetalae</taxon>
        <taxon>rosids</taxon>
        <taxon>fabids</taxon>
        <taxon>Fabales</taxon>
        <taxon>Fabaceae</taxon>
        <taxon>Papilionoideae</taxon>
        <taxon>50 kb inversion clade</taxon>
        <taxon>dalbergioids sensu lato</taxon>
        <taxon>Dalbergieae</taxon>
        <taxon>Pterocarpus clade</taxon>
        <taxon>Arachis</taxon>
    </lineage>
</organism>
<comment type="caution">
    <text evidence="2">The sequence shown here is derived from an EMBL/GenBank/DDBJ whole genome shotgun (WGS) entry which is preliminary data.</text>
</comment>
<gene>
    <name evidence="2" type="ORF">Ahy_A06g026945</name>
</gene>
<dbReference type="AlphaFoldDB" id="A0A445CM71"/>
<evidence type="ECO:0000259" key="1">
    <source>
        <dbReference type="Pfam" id="PF08268"/>
    </source>
</evidence>
<dbReference type="InterPro" id="IPR013187">
    <property type="entry name" value="F-box-assoc_dom_typ3"/>
</dbReference>
<keyword evidence="3" id="KW-1185">Reference proteome</keyword>
<sequence length="124" mass="14226">MTELNDIKGETIYSASHKTYPKFEIPLPNPKSIRSRRMLVHVRSCNDLFLMSSTKESDFSLVCNPITGEFIRLPKQPPILTSCEQISCCFGFHPKTNQYKVISIHVFKHDHRMVVEMHTVGTST</sequence>
<evidence type="ECO:0000313" key="2">
    <source>
        <dbReference type="EMBL" id="RYR52017.1"/>
    </source>
</evidence>
<reference evidence="2 3" key="1">
    <citation type="submission" date="2019-01" db="EMBL/GenBank/DDBJ databases">
        <title>Sequencing of cultivated peanut Arachis hypogaea provides insights into genome evolution and oil improvement.</title>
        <authorList>
            <person name="Chen X."/>
        </authorList>
    </citation>
    <scope>NUCLEOTIDE SEQUENCE [LARGE SCALE GENOMIC DNA]</scope>
    <source>
        <strain evidence="3">cv. Fuhuasheng</strain>
        <tissue evidence="2">Leaves</tissue>
    </source>
</reference>